<evidence type="ECO:0000313" key="5">
    <source>
        <dbReference type="EMBL" id="QQP89291.1"/>
    </source>
</evidence>
<dbReference type="EMBL" id="CP067420">
    <property type="protein sequence ID" value="QQP89291.1"/>
    <property type="molecule type" value="Genomic_DNA"/>
</dbReference>
<dbReference type="InterPro" id="IPR008927">
    <property type="entry name" value="6-PGluconate_DH-like_C_sf"/>
</dbReference>
<gene>
    <name evidence="5" type="ORF">IGS68_25430</name>
</gene>
<dbReference type="InterPro" id="IPR029154">
    <property type="entry name" value="HIBADH-like_NADP-bd"/>
</dbReference>
<dbReference type="Gene3D" id="3.40.50.720">
    <property type="entry name" value="NAD(P)-binding Rossmann-like Domain"/>
    <property type="match status" value="1"/>
</dbReference>
<evidence type="ECO:0000256" key="2">
    <source>
        <dbReference type="ARBA" id="ARBA00023027"/>
    </source>
</evidence>
<name>A0ABX7B4M9_9PROT</name>
<dbReference type="InterPro" id="IPR013328">
    <property type="entry name" value="6PGD_dom2"/>
</dbReference>
<accession>A0ABX7B4M9</accession>
<proteinExistence type="predicted"/>
<reference evidence="5" key="1">
    <citation type="submission" date="2021-02" db="EMBL/GenBank/DDBJ databases">
        <title>Skermanella TT6 skin isolate.</title>
        <authorList>
            <person name="Lee K."/>
            <person name="Ganzorig M."/>
        </authorList>
    </citation>
    <scope>NUCLEOTIDE SEQUENCE</scope>
    <source>
        <strain evidence="5">TT6</strain>
    </source>
</reference>
<evidence type="ECO:0000259" key="4">
    <source>
        <dbReference type="Pfam" id="PF14833"/>
    </source>
</evidence>
<evidence type="ECO:0000313" key="6">
    <source>
        <dbReference type="Proteomes" id="UP000595197"/>
    </source>
</evidence>
<dbReference type="PANTHER" id="PTHR43060:SF15">
    <property type="entry name" value="3-HYDROXYISOBUTYRATE DEHYDROGENASE-LIKE 1, MITOCHONDRIAL-RELATED"/>
    <property type="match status" value="1"/>
</dbReference>
<dbReference type="SUPFAM" id="SSF48179">
    <property type="entry name" value="6-phosphogluconate dehydrogenase C-terminal domain-like"/>
    <property type="match status" value="1"/>
</dbReference>
<keyword evidence="6" id="KW-1185">Reference proteome</keyword>
<dbReference type="PANTHER" id="PTHR43060">
    <property type="entry name" value="3-HYDROXYISOBUTYRATE DEHYDROGENASE-LIKE 1, MITOCHONDRIAL-RELATED"/>
    <property type="match status" value="1"/>
</dbReference>
<dbReference type="Pfam" id="PF14833">
    <property type="entry name" value="NAD_binding_11"/>
    <property type="match status" value="1"/>
</dbReference>
<protein>
    <submittedName>
        <fullName evidence="5">NAD(P)-dependent oxidoreductase</fullName>
    </submittedName>
</protein>
<dbReference type="RefSeq" id="WP_201075359.1">
    <property type="nucleotide sequence ID" value="NZ_CP067420.1"/>
</dbReference>
<dbReference type="Proteomes" id="UP000595197">
    <property type="component" value="Chromosome"/>
</dbReference>
<dbReference type="InterPro" id="IPR006115">
    <property type="entry name" value="6PGDH_NADP-bd"/>
</dbReference>
<evidence type="ECO:0000259" key="3">
    <source>
        <dbReference type="Pfam" id="PF03446"/>
    </source>
</evidence>
<dbReference type="SUPFAM" id="SSF51735">
    <property type="entry name" value="NAD(P)-binding Rossmann-fold domains"/>
    <property type="match status" value="1"/>
</dbReference>
<dbReference type="InterPro" id="IPR015815">
    <property type="entry name" value="HIBADH-related"/>
</dbReference>
<dbReference type="PIRSF" id="PIRSF000103">
    <property type="entry name" value="HIBADH"/>
    <property type="match status" value="1"/>
</dbReference>
<organism evidence="5 6">
    <name type="scientific">Skermanella cutis</name>
    <dbReference type="NCBI Taxonomy" id="2775420"/>
    <lineage>
        <taxon>Bacteria</taxon>
        <taxon>Pseudomonadati</taxon>
        <taxon>Pseudomonadota</taxon>
        <taxon>Alphaproteobacteria</taxon>
        <taxon>Rhodospirillales</taxon>
        <taxon>Azospirillaceae</taxon>
        <taxon>Skermanella</taxon>
    </lineage>
</organism>
<keyword evidence="1" id="KW-0560">Oxidoreductase</keyword>
<feature type="domain" description="6-phosphogluconate dehydrogenase NADP-binding" evidence="3">
    <location>
        <begin position="5"/>
        <end position="162"/>
    </location>
</feature>
<keyword evidence="2" id="KW-0520">NAD</keyword>
<evidence type="ECO:0000256" key="1">
    <source>
        <dbReference type="ARBA" id="ARBA00023002"/>
    </source>
</evidence>
<dbReference type="InterPro" id="IPR036291">
    <property type="entry name" value="NAD(P)-bd_dom_sf"/>
</dbReference>
<feature type="domain" description="3-hydroxyisobutyrate dehydrogenase-like NAD-binding" evidence="4">
    <location>
        <begin position="167"/>
        <end position="279"/>
    </location>
</feature>
<dbReference type="Pfam" id="PF03446">
    <property type="entry name" value="NAD_binding_2"/>
    <property type="match status" value="1"/>
</dbReference>
<dbReference type="Gene3D" id="1.10.1040.10">
    <property type="entry name" value="N-(1-d-carboxylethyl)-l-norvaline Dehydrogenase, domain 2"/>
    <property type="match status" value="1"/>
</dbReference>
<sequence>MGKERIGFIGVGLMGHGMAANIVGKGYPLTVLGHRNREPVEDLKQRGAAEAGSARELAEACDIVLLCVTGSPQVEAVINGPDGLASAGKPLLIIDCSTSEPAVTTRLAAELEPKGITLIDAPLSRTPKDAWEGTLDVMVGGGSDAVARARPVLDCFAGRVIETGPTGTGHTMKLLNNFLSMGYAALYSEALTLGAKAGLTPTVFDSVIRGGRMDCGFYQTFFKYVLERDRNAHRFTLRNALKDMTYTSSFANAAGVANPLGAAVRNSYALAVTGGHGDDYVPMLSDITAGLNGISLVPEADAEGSS</sequence>